<dbReference type="GO" id="GO:0016020">
    <property type="term" value="C:membrane"/>
    <property type="evidence" value="ECO:0007669"/>
    <property type="project" value="UniProtKB-SubCell"/>
</dbReference>
<dbReference type="KEGG" id="bcir:C2I06_23495"/>
<dbReference type="EMBL" id="NPBQ01000131">
    <property type="protein sequence ID" value="PAD81172.1"/>
    <property type="molecule type" value="Genomic_DNA"/>
</dbReference>
<dbReference type="InterPro" id="IPR032808">
    <property type="entry name" value="DoxX"/>
</dbReference>
<evidence type="ECO:0000313" key="5">
    <source>
        <dbReference type="EMBL" id="PAD81172.1"/>
    </source>
</evidence>
<evidence type="ECO:0000313" key="6">
    <source>
        <dbReference type="Proteomes" id="UP000216961"/>
    </source>
</evidence>
<gene>
    <name evidence="5" type="ORF">CHH57_21315</name>
</gene>
<reference evidence="5 6" key="1">
    <citation type="submission" date="2017-07" db="EMBL/GenBank/DDBJ databases">
        <title>Isolation and whole genome analysis of endospore-forming bacteria from heroin.</title>
        <authorList>
            <person name="Kalinowski J."/>
            <person name="Ahrens B."/>
            <person name="Al-Dilaimi A."/>
            <person name="Winkler A."/>
            <person name="Wibberg D."/>
            <person name="Schleenbecker U."/>
            <person name="Ruckert C."/>
            <person name="Wolfel R."/>
            <person name="Grass G."/>
        </authorList>
    </citation>
    <scope>NUCLEOTIDE SEQUENCE [LARGE SCALE GENOMIC DNA]</scope>
    <source>
        <strain evidence="5 6">7521-2</strain>
    </source>
</reference>
<keyword evidence="2" id="KW-0812">Transmembrane</keyword>
<keyword evidence="3" id="KW-1133">Transmembrane helix</keyword>
<sequence length="124" mass="13967">MHIVTIVMQSFLIFMFLMASSRKLTGDKTAIEEFKTLRMPQWFRVFTGGYELVTAAALIIGYWNASWIAAGSLLTVIFAIVGTFAMIRVKEPFKNMTMIIVIAIFALILFLSNASNLANFPEFN</sequence>
<evidence type="ECO:0000256" key="1">
    <source>
        <dbReference type="ARBA" id="ARBA00004141"/>
    </source>
</evidence>
<evidence type="ECO:0000256" key="2">
    <source>
        <dbReference type="ARBA" id="ARBA00022692"/>
    </source>
</evidence>
<dbReference type="Proteomes" id="UP000216961">
    <property type="component" value="Unassembled WGS sequence"/>
</dbReference>
<comment type="subcellular location">
    <subcellularLocation>
        <location evidence="1">Membrane</location>
        <topology evidence="1">Multi-pass membrane protein</topology>
    </subcellularLocation>
</comment>
<keyword evidence="4" id="KW-0472">Membrane</keyword>
<protein>
    <submittedName>
        <fullName evidence="5">Uncharacterized protein</fullName>
    </submittedName>
</protein>
<dbReference type="AlphaFoldDB" id="A0A268F718"/>
<accession>A0A268F718</accession>
<dbReference type="Pfam" id="PF13564">
    <property type="entry name" value="DoxX_2"/>
    <property type="match status" value="1"/>
</dbReference>
<organism evidence="5 6">
    <name type="scientific">Niallia circulans</name>
    <name type="common">Bacillus circulans</name>
    <dbReference type="NCBI Taxonomy" id="1397"/>
    <lineage>
        <taxon>Bacteria</taxon>
        <taxon>Bacillati</taxon>
        <taxon>Bacillota</taxon>
        <taxon>Bacilli</taxon>
        <taxon>Bacillales</taxon>
        <taxon>Bacillaceae</taxon>
        <taxon>Niallia</taxon>
    </lineage>
</organism>
<name>A0A268F718_NIACI</name>
<proteinExistence type="predicted"/>
<comment type="caution">
    <text evidence="5">The sequence shown here is derived from an EMBL/GenBank/DDBJ whole genome shotgun (WGS) entry which is preliminary data.</text>
</comment>
<dbReference type="RefSeq" id="WP_095333538.1">
    <property type="nucleotide sequence ID" value="NZ_CP026031.1"/>
</dbReference>
<evidence type="ECO:0000256" key="3">
    <source>
        <dbReference type="ARBA" id="ARBA00022989"/>
    </source>
</evidence>
<evidence type="ECO:0000256" key="4">
    <source>
        <dbReference type="ARBA" id="ARBA00023136"/>
    </source>
</evidence>